<dbReference type="GO" id="GO:0043138">
    <property type="term" value="F:3'-5' DNA helicase activity"/>
    <property type="evidence" value="ECO:0007669"/>
    <property type="project" value="UniProtKB-UniRule"/>
</dbReference>
<dbReference type="RefSeq" id="WP_056937056.1">
    <property type="nucleotide sequence ID" value="NZ_AZFN01000007.1"/>
</dbReference>
<evidence type="ECO:0000256" key="6">
    <source>
        <dbReference type="ARBA" id="ARBA00022839"/>
    </source>
</evidence>
<dbReference type="PANTHER" id="PTHR11070:SF48">
    <property type="entry name" value="ATP-DEPENDENT HELICASE_NUCLEASE SUBUNIT A"/>
    <property type="match status" value="1"/>
</dbReference>
<evidence type="ECO:0000259" key="15">
    <source>
        <dbReference type="PROSITE" id="PS51198"/>
    </source>
</evidence>
<dbReference type="GO" id="GO:0033202">
    <property type="term" value="C:DNA helicase complex"/>
    <property type="evidence" value="ECO:0007669"/>
    <property type="project" value="TreeGrafter"/>
</dbReference>
<dbReference type="InterPro" id="IPR014017">
    <property type="entry name" value="DNA_helicase_UvrD-like_C"/>
</dbReference>
<comment type="similarity">
    <text evidence="13">Belongs to the helicase family. AddA subfamily.</text>
</comment>
<comment type="catalytic activity">
    <reaction evidence="11 13">
        <text>Couples ATP hydrolysis with the unwinding of duplex DNA by translocating in the 3'-5' direction.</text>
        <dbReference type="EC" id="5.6.2.4"/>
    </reaction>
</comment>
<name>A0A0R1VI51_9LACO</name>
<dbReference type="PROSITE" id="PS51198">
    <property type="entry name" value="UVRD_HELICASE_ATP_BIND"/>
    <property type="match status" value="1"/>
</dbReference>
<keyword evidence="5 13" id="KW-0347">Helicase</keyword>
<dbReference type="GO" id="GO:0000724">
    <property type="term" value="P:double-strand break repair via homologous recombination"/>
    <property type="evidence" value="ECO:0007669"/>
    <property type="project" value="UniProtKB-UniRule"/>
</dbReference>
<dbReference type="HAMAP" id="MF_01451">
    <property type="entry name" value="AddA"/>
    <property type="match status" value="1"/>
</dbReference>
<keyword evidence="8 13" id="KW-0238">DNA-binding</keyword>
<dbReference type="InterPro" id="IPR011604">
    <property type="entry name" value="PDDEXK-like_dom_sf"/>
</dbReference>
<dbReference type="Pfam" id="PF13361">
    <property type="entry name" value="UvrD_C"/>
    <property type="match status" value="1"/>
</dbReference>
<dbReference type="PROSITE" id="PS51217">
    <property type="entry name" value="UVRD_HELICASE_CTER"/>
    <property type="match status" value="1"/>
</dbReference>
<protein>
    <recommendedName>
        <fullName evidence="13">ATP-dependent helicase/nuclease subunit A</fullName>
        <ecNumber evidence="13">3.1.-.-</ecNumber>
        <ecNumber evidence="13">5.6.2.4</ecNumber>
    </recommendedName>
    <alternativeName>
        <fullName evidence="13">ATP-dependent helicase/nuclease AddA</fullName>
    </alternativeName>
    <alternativeName>
        <fullName evidence="13">DNA 3'-5' helicase AddA</fullName>
    </alternativeName>
</protein>
<dbReference type="EMBL" id="AZFN01000007">
    <property type="protein sequence ID" value="KRM02739.1"/>
    <property type="molecule type" value="Genomic_DNA"/>
</dbReference>
<evidence type="ECO:0000313" key="17">
    <source>
        <dbReference type="EMBL" id="KRM02739.1"/>
    </source>
</evidence>
<dbReference type="SUPFAM" id="SSF52540">
    <property type="entry name" value="P-loop containing nucleoside triphosphate hydrolases"/>
    <property type="match status" value="1"/>
</dbReference>
<dbReference type="Pfam" id="PF00580">
    <property type="entry name" value="UvrD-helicase"/>
    <property type="match status" value="1"/>
</dbReference>
<keyword evidence="6 13" id="KW-0269">Exonuclease</keyword>
<evidence type="ECO:0000256" key="8">
    <source>
        <dbReference type="ARBA" id="ARBA00023125"/>
    </source>
</evidence>
<dbReference type="Gene3D" id="3.40.50.300">
    <property type="entry name" value="P-loop containing nucleotide triphosphate hydrolases"/>
    <property type="match status" value="4"/>
</dbReference>
<comment type="cofactor">
    <cofactor evidence="13">
        <name>Mg(2+)</name>
        <dbReference type="ChEBI" id="CHEBI:18420"/>
    </cofactor>
</comment>
<dbReference type="GO" id="GO:0016887">
    <property type="term" value="F:ATP hydrolysis activity"/>
    <property type="evidence" value="ECO:0007669"/>
    <property type="project" value="RHEA"/>
</dbReference>
<evidence type="ECO:0000256" key="2">
    <source>
        <dbReference type="ARBA" id="ARBA00022741"/>
    </source>
</evidence>
<keyword evidence="2 13" id="KW-0547">Nucleotide-binding</keyword>
<comment type="subunit">
    <text evidence="13">Heterodimer of AddA and AddB/RexB.</text>
</comment>
<evidence type="ECO:0000256" key="3">
    <source>
        <dbReference type="ARBA" id="ARBA00022763"/>
    </source>
</evidence>
<keyword evidence="9 13" id="KW-0234">DNA repair</keyword>
<keyword evidence="1 13" id="KW-0540">Nuclease</keyword>
<evidence type="ECO:0000256" key="7">
    <source>
        <dbReference type="ARBA" id="ARBA00022840"/>
    </source>
</evidence>
<evidence type="ECO:0000313" key="18">
    <source>
        <dbReference type="Proteomes" id="UP000051739"/>
    </source>
</evidence>
<keyword evidence="7 13" id="KW-0067">ATP-binding</keyword>
<dbReference type="EC" id="3.1.-.-" evidence="13"/>
<evidence type="ECO:0000256" key="5">
    <source>
        <dbReference type="ARBA" id="ARBA00022806"/>
    </source>
</evidence>
<dbReference type="PATRIC" id="fig|1423749.3.peg.1659"/>
<dbReference type="Gene3D" id="3.90.320.10">
    <property type="match status" value="1"/>
</dbReference>
<feature type="domain" description="UvrD-like helicase ATP-binding" evidence="15">
    <location>
        <begin position="4"/>
        <end position="472"/>
    </location>
</feature>
<evidence type="ECO:0000256" key="10">
    <source>
        <dbReference type="ARBA" id="ARBA00023235"/>
    </source>
</evidence>
<reference evidence="17 18" key="1">
    <citation type="journal article" date="2015" name="Genome Announc.">
        <title>Expanding the biotechnology potential of lactobacilli through comparative genomics of 213 strains and associated genera.</title>
        <authorList>
            <person name="Sun Z."/>
            <person name="Harris H.M."/>
            <person name="McCann A."/>
            <person name="Guo C."/>
            <person name="Argimon S."/>
            <person name="Zhang W."/>
            <person name="Yang X."/>
            <person name="Jeffery I.B."/>
            <person name="Cooney J.C."/>
            <person name="Kagawa T.F."/>
            <person name="Liu W."/>
            <person name="Song Y."/>
            <person name="Salvetti E."/>
            <person name="Wrobel A."/>
            <person name="Rasinkangas P."/>
            <person name="Parkhill J."/>
            <person name="Rea M.C."/>
            <person name="O'Sullivan O."/>
            <person name="Ritari J."/>
            <person name="Douillard F.P."/>
            <person name="Paul Ross R."/>
            <person name="Yang R."/>
            <person name="Briner A.E."/>
            <person name="Felis G.E."/>
            <person name="de Vos W.M."/>
            <person name="Barrangou R."/>
            <person name="Klaenhammer T.R."/>
            <person name="Caufield P.W."/>
            <person name="Cui Y."/>
            <person name="Zhang H."/>
            <person name="O'Toole P.W."/>
        </authorList>
    </citation>
    <scope>NUCLEOTIDE SEQUENCE [LARGE SCALE GENOMIC DNA]</scope>
    <source>
        <strain evidence="17 18">DSM 16045</strain>
    </source>
</reference>
<comment type="caution">
    <text evidence="17">The sequence shown here is derived from an EMBL/GenBank/DDBJ whole genome shotgun (WGS) entry which is preliminary data.</text>
</comment>
<dbReference type="GO" id="GO:0005829">
    <property type="term" value="C:cytosol"/>
    <property type="evidence" value="ECO:0007669"/>
    <property type="project" value="TreeGrafter"/>
</dbReference>
<dbReference type="AlphaFoldDB" id="A0A0R1VI51"/>
<dbReference type="InterPro" id="IPR000212">
    <property type="entry name" value="DNA_helicase_UvrD/REP"/>
</dbReference>
<proteinExistence type="inferred from homology"/>
<dbReference type="InterPro" id="IPR038726">
    <property type="entry name" value="PDDEXK_AddAB-type"/>
</dbReference>
<organism evidence="17 18">
    <name type="scientific">Limosilactobacillus gastricus DSM 16045</name>
    <dbReference type="NCBI Taxonomy" id="1423749"/>
    <lineage>
        <taxon>Bacteria</taxon>
        <taxon>Bacillati</taxon>
        <taxon>Bacillota</taxon>
        <taxon>Bacilli</taxon>
        <taxon>Lactobacillales</taxon>
        <taxon>Lactobacillaceae</taxon>
        <taxon>Limosilactobacillus</taxon>
    </lineage>
</organism>
<evidence type="ECO:0000259" key="16">
    <source>
        <dbReference type="PROSITE" id="PS51217"/>
    </source>
</evidence>
<evidence type="ECO:0000256" key="12">
    <source>
        <dbReference type="ARBA" id="ARBA00048988"/>
    </source>
</evidence>
<dbReference type="InterPro" id="IPR011335">
    <property type="entry name" value="Restrct_endonuc-II-like"/>
</dbReference>
<keyword evidence="18" id="KW-1185">Reference proteome</keyword>
<dbReference type="InterPro" id="IPR027417">
    <property type="entry name" value="P-loop_NTPase"/>
</dbReference>
<comment type="catalytic activity">
    <reaction evidence="12 13">
        <text>ATP + H2O = ADP + phosphate + H(+)</text>
        <dbReference type="Rhea" id="RHEA:13065"/>
        <dbReference type="ChEBI" id="CHEBI:15377"/>
        <dbReference type="ChEBI" id="CHEBI:15378"/>
        <dbReference type="ChEBI" id="CHEBI:30616"/>
        <dbReference type="ChEBI" id="CHEBI:43474"/>
        <dbReference type="ChEBI" id="CHEBI:456216"/>
        <dbReference type="EC" id="5.6.2.4"/>
    </reaction>
</comment>
<feature type="binding site" evidence="14">
    <location>
        <begin position="25"/>
        <end position="32"/>
    </location>
    <ligand>
        <name>ATP</name>
        <dbReference type="ChEBI" id="CHEBI:30616"/>
    </ligand>
</feature>
<evidence type="ECO:0000256" key="13">
    <source>
        <dbReference type="HAMAP-Rule" id="MF_01451"/>
    </source>
</evidence>
<comment type="function">
    <text evidence="13">The heterodimer acts as both an ATP-dependent DNA helicase and an ATP-dependent, dual-direction single-stranded exonuclease. Recognizes the chi site generating a DNA molecule suitable for the initiation of homologous recombination. The AddA nuclease domain is required for chi fragment generation; this subunit has the helicase and 3' -&gt; 5' nuclease activities.</text>
</comment>
<keyword evidence="3 13" id="KW-0227">DNA damage</keyword>
<dbReference type="GO" id="GO:0003690">
    <property type="term" value="F:double-stranded DNA binding"/>
    <property type="evidence" value="ECO:0007669"/>
    <property type="project" value="UniProtKB-UniRule"/>
</dbReference>
<feature type="domain" description="UvrD-like helicase C-terminal" evidence="16">
    <location>
        <begin position="503"/>
        <end position="817"/>
    </location>
</feature>
<dbReference type="EC" id="5.6.2.4" evidence="13"/>
<evidence type="ECO:0000256" key="1">
    <source>
        <dbReference type="ARBA" id="ARBA00022722"/>
    </source>
</evidence>
<dbReference type="InterPro" id="IPR014016">
    <property type="entry name" value="UvrD-like_ATP-bd"/>
</dbReference>
<evidence type="ECO:0000256" key="4">
    <source>
        <dbReference type="ARBA" id="ARBA00022801"/>
    </source>
</evidence>
<dbReference type="InterPro" id="IPR014152">
    <property type="entry name" value="AddA"/>
</dbReference>
<dbReference type="SUPFAM" id="SSF52980">
    <property type="entry name" value="Restriction endonuclease-like"/>
    <property type="match status" value="1"/>
</dbReference>
<dbReference type="GO" id="GO:0008408">
    <property type="term" value="F:3'-5' exonuclease activity"/>
    <property type="evidence" value="ECO:0007669"/>
    <property type="project" value="UniProtKB-UniRule"/>
</dbReference>
<dbReference type="Pfam" id="PF12705">
    <property type="entry name" value="PDDEXK_1"/>
    <property type="match status" value="1"/>
</dbReference>
<keyword evidence="4 13" id="KW-0378">Hydrolase</keyword>
<gene>
    <name evidence="13" type="primary">addA</name>
    <name evidence="17" type="ORF">FC60_GL001601</name>
</gene>
<dbReference type="GO" id="GO:0005524">
    <property type="term" value="F:ATP binding"/>
    <property type="evidence" value="ECO:0007669"/>
    <property type="project" value="UniProtKB-UniRule"/>
</dbReference>
<evidence type="ECO:0000256" key="11">
    <source>
        <dbReference type="ARBA" id="ARBA00034617"/>
    </source>
</evidence>
<dbReference type="NCBIfam" id="TIGR02785">
    <property type="entry name" value="addA_Gpos"/>
    <property type="match status" value="1"/>
</dbReference>
<keyword evidence="10 13" id="KW-0413">Isomerase</keyword>
<evidence type="ECO:0000256" key="14">
    <source>
        <dbReference type="PROSITE-ProRule" id="PRU00560"/>
    </source>
</evidence>
<dbReference type="PANTHER" id="PTHR11070">
    <property type="entry name" value="UVRD / RECB / PCRA DNA HELICASE FAMILY MEMBER"/>
    <property type="match status" value="1"/>
</dbReference>
<dbReference type="CDD" id="cd17932">
    <property type="entry name" value="DEXQc_UvrD"/>
    <property type="match status" value="2"/>
</dbReference>
<dbReference type="Proteomes" id="UP000051739">
    <property type="component" value="Unassembled WGS sequence"/>
</dbReference>
<accession>A0A0R1VI51</accession>
<evidence type="ECO:0000256" key="9">
    <source>
        <dbReference type="ARBA" id="ARBA00023204"/>
    </source>
</evidence>
<sequence length="1279" mass="145943">MSGFKPSAEQQPAIEHRGHDILVSASAGSGKTAVLVERVIQLLEKDRLNIDQLLMVTFTKEAAKNMRERIRKRLMASPDQHMKEQISRLAVANISTIHSFCEQLIKRYYYTIDLDPNYRLVTDGEQNLLMDQVWHDLVNDWLTGDQKATYLRVADNFAQGVKGEGLAGVVRKMDQGANAQPDPNGWLTHLIDNYELDDQQAITDTHFYQAVVKPIAQAQLFNLLNQWQNLSQVAENDKLRERLAEDLSKLEQLFINGELVDDWDLLVAATEKKSFGINPKKTKDSSEVELAQLDQRNALKSQLDEIHKTYFNWSSQRYHALLPKAKTILEQLVNFSQQFRQRYQRAKQQRHLLDFSDLEHYAYAILTGRAVLTNELLATHQATATQIRRELQFQYQEIMVDEFQDTNRLQYDLLQQLHDPKRNHLFMVGDMKQSIYRFRQADPTLFLENYQRFRQANDPNEALDLSDNYRSMTNITEFTNVVFKQLMNQGVGEMDYDQTAELRAKAQWQLADGQVAPARPTEMLVYRTNHNPAIVGEDRLTGEVQMVATRIRQLLDNEKETIFDQDTQTMRRIKPNDIVILSRTKAANSQIVEQFGQLNIPVTVHGVENYFKATEIRIVMSLLRIIDNPYQDVPLVAVMRSPLIALPTAEAVIGFTEPEMAIIKLNHPDGAYYEAIQQFAHDFPEDDFPEDDFPGNHLRDGVDYYLVAQKVNRLLTLLNHLRACARQRSLAELIWEIYDQTSYLDYVGGMPGGPQRQANLHALYERASAYEQSSFKGLYQFIRFIEQMQRKDDDLGVAPADLANDSINVMTIHGSKGLQFPIVFLIDMNHQFRKDSEGVVIEPRTGIGMSLVENVHDQAPDLPPVEVKYELPQQTVIKEQLKRQNRAEEMRLLYVALTRAEQRLIITASVNDAPTNKLGNLKRDWNFWSQAVQSKNLVLNDALRLKANSMFDWLGLTLFRHPQFPAILDELDKPVFDEGSLQLGDVDFTFQLVDQALVRQWQANLPDVRKAGQTQLSLFGEDQPPLTKAQAQLMQQILRFEYPHQAATETTAYQAVSTIREAFRIQDPDDIAMGRLTIDADQVRGEGAYLKDTMAVPEFMQTNQAVTPTVLGTATHLLFERLDLSHGEVTLSQVTALRDQLVEQGLIPSPAVGNQLDLAAIVAFYQTDLGQRILAHPDQVQREVAFSMLLPGAKLFNNLTDQDGPILVHGIIDGYLVTDEGVELFDYKTDQITRTKLPQLRQRYHGQLALYASALASMLDCPLAKIKSDLYSVTCQSLV</sequence>